<feature type="transmembrane region" description="Helical" evidence="1">
    <location>
        <begin position="68"/>
        <end position="85"/>
    </location>
</feature>
<evidence type="ECO:0000256" key="1">
    <source>
        <dbReference type="SAM" id="Phobius"/>
    </source>
</evidence>
<dbReference type="Pfam" id="PF10942">
    <property type="entry name" value="DUF2619"/>
    <property type="match status" value="1"/>
</dbReference>
<evidence type="ECO:0000313" key="2">
    <source>
        <dbReference type="EMBL" id="MCZ0808668.1"/>
    </source>
</evidence>
<protein>
    <submittedName>
        <fullName evidence="3">DUF2619 domain-containing protein</fullName>
    </submittedName>
    <submittedName>
        <fullName evidence="2">YqhV family protein</fullName>
    </submittedName>
</protein>
<keyword evidence="1" id="KW-0472">Membrane</keyword>
<dbReference type="Proteomes" id="UP000239759">
    <property type="component" value="Unassembled WGS sequence"/>
</dbReference>
<dbReference type="InterPro" id="IPR020390">
    <property type="entry name" value="Uncharacterised_YqhV"/>
</dbReference>
<gene>
    <name evidence="3" type="ORF">C4A77_23400</name>
    <name evidence="2" type="ORF">O0554_17420</name>
</gene>
<dbReference type="Proteomes" id="UP001077662">
    <property type="component" value="Unassembled WGS sequence"/>
</dbReference>
<reference evidence="2" key="2">
    <citation type="submission" date="2022-09" db="EMBL/GenBank/DDBJ databases">
        <title>Genome analysis and characterization of larvicidal activity of Brevibacillus strains.</title>
        <authorList>
            <person name="Patrusheva E.V."/>
            <person name="Izotova A.O."/>
            <person name="Toshchakov S.V."/>
            <person name="Sineoky S.P."/>
        </authorList>
    </citation>
    <scope>NUCLEOTIDE SEQUENCE</scope>
    <source>
        <strain evidence="2">VKPM_B-13247</strain>
    </source>
</reference>
<dbReference type="RefSeq" id="WP_104033515.1">
    <property type="nucleotide sequence ID" value="NZ_JANSGW010000023.1"/>
</dbReference>
<feature type="transmembrane region" description="Helical" evidence="1">
    <location>
        <begin position="37"/>
        <end position="62"/>
    </location>
</feature>
<comment type="caution">
    <text evidence="2">The sequence shown here is derived from an EMBL/GenBank/DDBJ whole genome shotgun (WGS) entry which is preliminary data.</text>
</comment>
<evidence type="ECO:0000313" key="3">
    <source>
        <dbReference type="EMBL" id="PPA91323.1"/>
    </source>
</evidence>
<evidence type="ECO:0000313" key="5">
    <source>
        <dbReference type="Proteomes" id="UP001077662"/>
    </source>
</evidence>
<dbReference type="EMBL" id="JAPTNE010000023">
    <property type="protein sequence ID" value="MCZ0808668.1"/>
    <property type="molecule type" value="Genomic_DNA"/>
</dbReference>
<proteinExistence type="predicted"/>
<accession>A0AAP3G8L0</accession>
<keyword evidence="1" id="KW-1133">Transmembrane helix</keyword>
<evidence type="ECO:0000313" key="4">
    <source>
        <dbReference type="Proteomes" id="UP000239759"/>
    </source>
</evidence>
<organism evidence="2 5">
    <name type="scientific">Brevibacillus laterosporus</name>
    <name type="common">Bacillus laterosporus</name>
    <dbReference type="NCBI Taxonomy" id="1465"/>
    <lineage>
        <taxon>Bacteria</taxon>
        <taxon>Bacillati</taxon>
        <taxon>Bacillota</taxon>
        <taxon>Bacilli</taxon>
        <taxon>Bacillales</taxon>
        <taxon>Paenibacillaceae</taxon>
        <taxon>Brevibacillus</taxon>
    </lineage>
</organism>
<reference evidence="3 4" key="1">
    <citation type="submission" date="2018-02" db="EMBL/GenBank/DDBJ databases">
        <title>Comparative analysis of genomes of three Brevibacillus laterosporus strains producers of potent antimicrobials isolated from silage.</title>
        <authorList>
            <person name="Kojic M."/>
            <person name="Miljkovic M."/>
            <person name="Studholme D."/>
            <person name="Filipic B."/>
        </authorList>
    </citation>
    <scope>NUCLEOTIDE SEQUENCE [LARGE SCALE GENOMIC DNA]</scope>
    <source>
        <strain evidence="3 4">BGSP11</strain>
    </source>
</reference>
<dbReference type="EMBL" id="PRKQ01000042">
    <property type="protein sequence ID" value="PPA91323.1"/>
    <property type="molecule type" value="Genomic_DNA"/>
</dbReference>
<name>A0AAP3G8L0_BRELA</name>
<sequence length="88" mass="9411">MWEKAIIGMASLRLLSGSLEIIVALLILKVNQVDKALIYNSGLALVGPIILLATTTMGMVGISDKLSLTKILWIFIGVTCILIGVKSK</sequence>
<keyword evidence="1" id="KW-0812">Transmembrane</keyword>
<feature type="transmembrane region" description="Helical" evidence="1">
    <location>
        <begin position="6"/>
        <end position="28"/>
    </location>
</feature>
<dbReference type="AlphaFoldDB" id="A0AAP3G8L0"/>